<reference evidence="1" key="1">
    <citation type="submission" date="2020-05" db="EMBL/GenBank/DDBJ databases">
        <authorList>
            <person name="Chiriac C."/>
            <person name="Salcher M."/>
            <person name="Ghai R."/>
            <person name="Kavagutti S V."/>
        </authorList>
    </citation>
    <scope>NUCLEOTIDE SEQUENCE</scope>
</reference>
<dbReference type="EMBL" id="CAFBMK010000427">
    <property type="protein sequence ID" value="CAB4957531.1"/>
    <property type="molecule type" value="Genomic_DNA"/>
</dbReference>
<organism evidence="1">
    <name type="scientific">freshwater metagenome</name>
    <dbReference type="NCBI Taxonomy" id="449393"/>
    <lineage>
        <taxon>unclassified sequences</taxon>
        <taxon>metagenomes</taxon>
        <taxon>ecological metagenomes</taxon>
    </lineage>
</organism>
<gene>
    <name evidence="1" type="ORF">UFOPK3564_03854</name>
</gene>
<evidence type="ECO:0000313" key="1">
    <source>
        <dbReference type="EMBL" id="CAB4957531.1"/>
    </source>
</evidence>
<proteinExistence type="predicted"/>
<sequence>MSSEPVPEHEPSVPLHIDQLLEQRSVAAGVEALARRNAHHLADMDDAEREDARVLWSEMVAEILGSVRDVLGGRVVKDGPGRAVIILSDHPQEPGEVQAEAIFSPQIEEVPGPDGENQVVATFAQVLGMQVADLLPQLAEQMAADVDDEDDGSIGPSV</sequence>
<dbReference type="AlphaFoldDB" id="A0A6J7KPY2"/>
<accession>A0A6J7KPY2</accession>
<protein>
    <submittedName>
        <fullName evidence="1">Unannotated protein</fullName>
    </submittedName>
</protein>
<name>A0A6J7KPY2_9ZZZZ</name>